<evidence type="ECO:0000256" key="2">
    <source>
        <dbReference type="ARBA" id="ARBA00022617"/>
    </source>
</evidence>
<keyword evidence="6 7" id="KW-0503">Monooxygenase</keyword>
<dbReference type="InterPro" id="IPR017972">
    <property type="entry name" value="Cyt_P450_CS"/>
</dbReference>
<dbReference type="GO" id="GO:0016705">
    <property type="term" value="F:oxidoreductase activity, acting on paired donors, with incorporation or reduction of molecular oxygen"/>
    <property type="evidence" value="ECO:0007669"/>
    <property type="project" value="InterPro"/>
</dbReference>
<dbReference type="InterPro" id="IPR036396">
    <property type="entry name" value="Cyt_P450_sf"/>
</dbReference>
<keyword evidence="5 7" id="KW-0408">Iron</keyword>
<keyword evidence="3 7" id="KW-0479">Metal-binding</keyword>
<evidence type="ECO:0000256" key="7">
    <source>
        <dbReference type="RuleBase" id="RU000461"/>
    </source>
</evidence>
<dbReference type="FunFam" id="1.10.630.10:FF:000018">
    <property type="entry name" value="Cytochrome P450 monooxygenase"/>
    <property type="match status" value="1"/>
</dbReference>
<dbReference type="PANTHER" id="PTHR46696">
    <property type="entry name" value="P450, PUTATIVE (EUROFUNG)-RELATED"/>
    <property type="match status" value="1"/>
</dbReference>
<evidence type="ECO:0000256" key="1">
    <source>
        <dbReference type="ARBA" id="ARBA00010617"/>
    </source>
</evidence>
<keyword evidence="4 7" id="KW-0560">Oxidoreductase</keyword>
<comment type="similarity">
    <text evidence="1 7">Belongs to the cytochrome P450 family.</text>
</comment>
<dbReference type="PROSITE" id="PS00086">
    <property type="entry name" value="CYTOCHROME_P450"/>
    <property type="match status" value="1"/>
</dbReference>
<protein>
    <submittedName>
        <fullName evidence="8">Cytochrome P450</fullName>
    </submittedName>
</protein>
<dbReference type="AlphaFoldDB" id="A0A964UQQ0"/>
<evidence type="ECO:0000256" key="6">
    <source>
        <dbReference type="ARBA" id="ARBA00023033"/>
    </source>
</evidence>
<dbReference type="PANTHER" id="PTHR46696:SF1">
    <property type="entry name" value="CYTOCHROME P450 YJIB-RELATED"/>
    <property type="match status" value="1"/>
</dbReference>
<dbReference type="PRINTS" id="PR00359">
    <property type="entry name" value="BP450"/>
</dbReference>
<evidence type="ECO:0000256" key="3">
    <source>
        <dbReference type="ARBA" id="ARBA00022723"/>
    </source>
</evidence>
<name>A0A964UQQ0_9ACTN</name>
<dbReference type="EMBL" id="JAAAHS010000095">
    <property type="protein sequence ID" value="NBE52670.1"/>
    <property type="molecule type" value="Genomic_DNA"/>
</dbReference>
<dbReference type="InterPro" id="IPR001128">
    <property type="entry name" value="Cyt_P450"/>
</dbReference>
<evidence type="ECO:0000256" key="4">
    <source>
        <dbReference type="ARBA" id="ARBA00023002"/>
    </source>
</evidence>
<dbReference type="OrthoDB" id="3664945at2"/>
<accession>A0A964UQQ0</accession>
<reference evidence="8" key="1">
    <citation type="submission" date="2020-01" db="EMBL/GenBank/DDBJ databases">
        <title>Whole-genome analyses of novel actinobacteria.</title>
        <authorList>
            <person name="Sahin N."/>
        </authorList>
    </citation>
    <scope>NUCLEOTIDE SEQUENCE</scope>
    <source>
        <strain evidence="8">YC537</strain>
    </source>
</reference>
<sequence length="407" mass="45071">MTGTTTTLTARETLHDYPMRRGCPYQPPAEYAELSKEGALSRVRLYDGRFAWLVTHHPEARELFADDARFSSNHENPAFPILAERERNFPEFTQALFGLDGDPHKERRRMLLPRFTSKQVEKLRPAIQKVTDDLIDEMLAKGGPADLIAALGRAVPATVICQILGISYDEHELFEEHAQGIMMAPTLDQAVEAGRVLLDYLDQVVEAKKDDLSDDILSMLIKERLNTGQLTQTDVSKLMVALLIGGQETTNSMIGLGVLTLLTHPEQLAMLREDPSLLPGAVEELVRYLSIADLTTLRIATEDVEVAGQTIKKGEGVILSTAAANRDPAVFPDADTFDIRRSTKGHLGWGHGPHRCMGENLARAELEIVFGTLLRRVPTLRLAVPVEEIPMKVGMTLEGLLALPVTW</sequence>
<evidence type="ECO:0000313" key="9">
    <source>
        <dbReference type="Proteomes" id="UP000598297"/>
    </source>
</evidence>
<dbReference type="GO" id="GO:0020037">
    <property type="term" value="F:heme binding"/>
    <property type="evidence" value="ECO:0007669"/>
    <property type="project" value="InterPro"/>
</dbReference>
<dbReference type="Pfam" id="PF00067">
    <property type="entry name" value="p450"/>
    <property type="match status" value="1"/>
</dbReference>
<dbReference type="Gene3D" id="1.10.630.10">
    <property type="entry name" value="Cytochrome P450"/>
    <property type="match status" value="1"/>
</dbReference>
<dbReference type="Proteomes" id="UP000598297">
    <property type="component" value="Unassembled WGS sequence"/>
</dbReference>
<dbReference type="CDD" id="cd11030">
    <property type="entry name" value="CYP105-like"/>
    <property type="match status" value="1"/>
</dbReference>
<dbReference type="SUPFAM" id="SSF48264">
    <property type="entry name" value="Cytochrome P450"/>
    <property type="match status" value="1"/>
</dbReference>
<gene>
    <name evidence="8" type="ORF">GUY60_14790</name>
</gene>
<dbReference type="RefSeq" id="WP_161697822.1">
    <property type="nucleotide sequence ID" value="NZ_JAAAHS010000095.1"/>
</dbReference>
<dbReference type="GO" id="GO:0005506">
    <property type="term" value="F:iron ion binding"/>
    <property type="evidence" value="ECO:0007669"/>
    <property type="project" value="InterPro"/>
</dbReference>
<dbReference type="PRINTS" id="PR00385">
    <property type="entry name" value="P450"/>
</dbReference>
<dbReference type="InterPro" id="IPR002397">
    <property type="entry name" value="Cyt_P450_B"/>
</dbReference>
<proteinExistence type="inferred from homology"/>
<keyword evidence="2 7" id="KW-0349">Heme</keyword>
<evidence type="ECO:0000313" key="8">
    <source>
        <dbReference type="EMBL" id="NBE52670.1"/>
    </source>
</evidence>
<comment type="caution">
    <text evidence="8">The sequence shown here is derived from an EMBL/GenBank/DDBJ whole genome shotgun (WGS) entry which is preliminary data.</text>
</comment>
<evidence type="ECO:0000256" key="5">
    <source>
        <dbReference type="ARBA" id="ARBA00023004"/>
    </source>
</evidence>
<keyword evidence="9" id="KW-1185">Reference proteome</keyword>
<dbReference type="GO" id="GO:0004497">
    <property type="term" value="F:monooxygenase activity"/>
    <property type="evidence" value="ECO:0007669"/>
    <property type="project" value="UniProtKB-KW"/>
</dbReference>
<organism evidence="8 9">
    <name type="scientific">Streptomyces boluensis</name>
    <dbReference type="NCBI Taxonomy" id="1775135"/>
    <lineage>
        <taxon>Bacteria</taxon>
        <taxon>Bacillati</taxon>
        <taxon>Actinomycetota</taxon>
        <taxon>Actinomycetes</taxon>
        <taxon>Kitasatosporales</taxon>
        <taxon>Streptomycetaceae</taxon>
        <taxon>Streptomyces</taxon>
    </lineage>
</organism>